<protein>
    <submittedName>
        <fullName evidence="1">Uncharacterized protein</fullName>
    </submittedName>
</protein>
<proteinExistence type="predicted"/>
<accession>A0AA89BMD8</accession>
<gene>
    <name evidence="1" type="ORF">FSP39_015421</name>
</gene>
<sequence length="73" mass="7952">CGKHIQQNMTDSISYVVSWDGRPLSTPVCSHSFTGHSDIYTICFEVIDFHIGDCDVQVVYSEAPGSNLGVSIS</sequence>
<dbReference type="AlphaFoldDB" id="A0AA89BMD8"/>
<organism evidence="1 2">
    <name type="scientific">Pinctada imbricata</name>
    <name type="common">Atlantic pearl-oyster</name>
    <name type="synonym">Pinctada martensii</name>
    <dbReference type="NCBI Taxonomy" id="66713"/>
    <lineage>
        <taxon>Eukaryota</taxon>
        <taxon>Metazoa</taxon>
        <taxon>Spiralia</taxon>
        <taxon>Lophotrochozoa</taxon>
        <taxon>Mollusca</taxon>
        <taxon>Bivalvia</taxon>
        <taxon>Autobranchia</taxon>
        <taxon>Pteriomorphia</taxon>
        <taxon>Pterioida</taxon>
        <taxon>Pterioidea</taxon>
        <taxon>Pteriidae</taxon>
        <taxon>Pinctada</taxon>
    </lineage>
</organism>
<name>A0AA89BMD8_PINIB</name>
<dbReference type="EMBL" id="VSWD01000011">
    <property type="protein sequence ID" value="KAK3088152.1"/>
    <property type="molecule type" value="Genomic_DNA"/>
</dbReference>
<reference evidence="1" key="1">
    <citation type="submission" date="2019-08" db="EMBL/GenBank/DDBJ databases">
        <title>The improved chromosome-level genome for the pearl oyster Pinctada fucata martensii using PacBio sequencing and Hi-C.</title>
        <authorList>
            <person name="Zheng Z."/>
        </authorList>
    </citation>
    <scope>NUCLEOTIDE SEQUENCE</scope>
    <source>
        <strain evidence="1">ZZ-2019</strain>
        <tissue evidence="1">Adductor muscle</tissue>
    </source>
</reference>
<dbReference type="Proteomes" id="UP001186944">
    <property type="component" value="Unassembled WGS sequence"/>
</dbReference>
<evidence type="ECO:0000313" key="1">
    <source>
        <dbReference type="EMBL" id="KAK3088152.1"/>
    </source>
</evidence>
<comment type="caution">
    <text evidence="1">The sequence shown here is derived from an EMBL/GenBank/DDBJ whole genome shotgun (WGS) entry which is preliminary data.</text>
</comment>
<evidence type="ECO:0000313" key="2">
    <source>
        <dbReference type="Proteomes" id="UP001186944"/>
    </source>
</evidence>
<feature type="non-terminal residue" evidence="1">
    <location>
        <position position="1"/>
    </location>
</feature>
<keyword evidence="2" id="KW-1185">Reference proteome</keyword>